<feature type="region of interest" description="Disordered" evidence="1">
    <location>
        <begin position="143"/>
        <end position="167"/>
    </location>
</feature>
<gene>
    <name evidence="2" type="primary">PLEST011220</name>
    <name evidence="2" type="ORF">PLESTB_001230000</name>
</gene>
<dbReference type="Proteomes" id="UP001165080">
    <property type="component" value="Unassembled WGS sequence"/>
</dbReference>
<organism evidence="2 3">
    <name type="scientific">Pleodorina starrii</name>
    <dbReference type="NCBI Taxonomy" id="330485"/>
    <lineage>
        <taxon>Eukaryota</taxon>
        <taxon>Viridiplantae</taxon>
        <taxon>Chlorophyta</taxon>
        <taxon>core chlorophytes</taxon>
        <taxon>Chlorophyceae</taxon>
        <taxon>CS clade</taxon>
        <taxon>Chlamydomonadales</taxon>
        <taxon>Volvocaceae</taxon>
        <taxon>Pleodorina</taxon>
    </lineage>
</organism>
<evidence type="ECO:0000313" key="2">
    <source>
        <dbReference type="EMBL" id="GLC57465.1"/>
    </source>
</evidence>
<comment type="caution">
    <text evidence="2">The sequence shown here is derived from an EMBL/GenBank/DDBJ whole genome shotgun (WGS) entry which is preliminary data.</text>
</comment>
<accession>A0A9W6F6C7</accession>
<feature type="compositionally biased region" description="Low complexity" evidence="1">
    <location>
        <begin position="48"/>
        <end position="68"/>
    </location>
</feature>
<evidence type="ECO:0000256" key="1">
    <source>
        <dbReference type="SAM" id="MobiDB-lite"/>
    </source>
</evidence>
<feature type="region of interest" description="Disordered" evidence="1">
    <location>
        <begin position="29"/>
        <end position="109"/>
    </location>
</feature>
<dbReference type="AlphaFoldDB" id="A0A9W6F6C7"/>
<proteinExistence type="predicted"/>
<protein>
    <submittedName>
        <fullName evidence="2">Uncharacterized protein</fullName>
    </submittedName>
</protein>
<dbReference type="EMBL" id="BRXU01000019">
    <property type="protein sequence ID" value="GLC57465.1"/>
    <property type="molecule type" value="Genomic_DNA"/>
</dbReference>
<evidence type="ECO:0000313" key="3">
    <source>
        <dbReference type="Proteomes" id="UP001165080"/>
    </source>
</evidence>
<reference evidence="2 3" key="1">
    <citation type="journal article" date="2023" name="Commun. Biol.">
        <title>Reorganization of the ancestral sex-determining regions during the evolution of trioecy in Pleodorina starrii.</title>
        <authorList>
            <person name="Takahashi K."/>
            <person name="Suzuki S."/>
            <person name="Kawai-Toyooka H."/>
            <person name="Yamamoto K."/>
            <person name="Hamaji T."/>
            <person name="Ootsuki R."/>
            <person name="Yamaguchi H."/>
            <person name="Kawachi M."/>
            <person name="Higashiyama T."/>
            <person name="Nozaki H."/>
        </authorList>
    </citation>
    <scope>NUCLEOTIDE SEQUENCE [LARGE SCALE GENOMIC DNA]</scope>
    <source>
        <strain evidence="2 3">NIES-4479</strain>
    </source>
</reference>
<name>A0A9W6F6C7_9CHLO</name>
<keyword evidence="3" id="KW-1185">Reference proteome</keyword>
<sequence>MVVVTVAVAISSSSGTRGTCRLMRLQRELASRQPASRACPSPVPPPAQRSTAPSAAAAAPSGKDAYAAGSKKRTSAEEVQWPPPPQAPSPSEAGQGHGQSRGPASEVVLSRWGELLGSAGAKGRPPVAPPPVAGILHRSARRHGLGKAPYSIGGTSGGCSRRCGRRS</sequence>